<proteinExistence type="predicted"/>
<evidence type="ECO:0000313" key="3">
    <source>
        <dbReference type="Proteomes" id="UP000184406"/>
    </source>
</evidence>
<reference evidence="3" key="1">
    <citation type="submission" date="2016-11" db="EMBL/GenBank/DDBJ databases">
        <authorList>
            <person name="Varghese N."/>
            <person name="Submissions S."/>
        </authorList>
    </citation>
    <scope>NUCLEOTIDE SEQUENCE [LARGE SCALE GENOMIC DNA]</scope>
    <source>
        <strain evidence="3">DSM 17539</strain>
    </source>
</reference>
<dbReference type="EMBL" id="FQUX01000001">
    <property type="protein sequence ID" value="SHE64265.1"/>
    <property type="molecule type" value="Genomic_DNA"/>
</dbReference>
<keyword evidence="1" id="KW-0732">Signal</keyword>
<feature type="signal peptide" evidence="1">
    <location>
        <begin position="1"/>
        <end position="19"/>
    </location>
</feature>
<dbReference type="AlphaFoldDB" id="A0A1M4V5P2"/>
<accession>A0A1M4V5P2</accession>
<organism evidence="2 3">
    <name type="scientific">Arenibacter palladensis</name>
    <dbReference type="NCBI Taxonomy" id="237373"/>
    <lineage>
        <taxon>Bacteria</taxon>
        <taxon>Pseudomonadati</taxon>
        <taxon>Bacteroidota</taxon>
        <taxon>Flavobacteriia</taxon>
        <taxon>Flavobacteriales</taxon>
        <taxon>Flavobacteriaceae</taxon>
        <taxon>Arenibacter</taxon>
    </lineage>
</organism>
<protein>
    <submittedName>
        <fullName evidence="2">Uncharacterized protein</fullName>
    </submittedName>
</protein>
<keyword evidence="3" id="KW-1185">Reference proteome</keyword>
<sequence>MKRIHINIILSFWCSLLWADLNNSPLETCTDPNQSRNCEARLCHSETMRIIIPLARASAGQKYGKHLIMEPKF</sequence>
<gene>
    <name evidence="2" type="ORF">SAMN03080594_101850</name>
</gene>
<name>A0A1M4V5P2_9FLAO</name>
<evidence type="ECO:0000313" key="2">
    <source>
        <dbReference type="EMBL" id="SHE64265.1"/>
    </source>
</evidence>
<dbReference type="Proteomes" id="UP000184406">
    <property type="component" value="Unassembled WGS sequence"/>
</dbReference>
<evidence type="ECO:0000256" key="1">
    <source>
        <dbReference type="SAM" id="SignalP"/>
    </source>
</evidence>
<feature type="chain" id="PRO_5012409168" evidence="1">
    <location>
        <begin position="20"/>
        <end position="73"/>
    </location>
</feature>